<dbReference type="Gene3D" id="2.60.120.200">
    <property type="match status" value="1"/>
</dbReference>
<reference evidence="2" key="1">
    <citation type="journal article" date="2014" name="Front. Microbiol.">
        <title>High frequency of phylogenetically diverse reductive dehalogenase-homologous genes in deep subseafloor sedimentary metagenomes.</title>
        <authorList>
            <person name="Kawai M."/>
            <person name="Futagami T."/>
            <person name="Toyoda A."/>
            <person name="Takaki Y."/>
            <person name="Nishi S."/>
            <person name="Hori S."/>
            <person name="Arai W."/>
            <person name="Tsubouchi T."/>
            <person name="Morono Y."/>
            <person name="Uchiyama I."/>
            <person name="Ito T."/>
            <person name="Fujiyama A."/>
            <person name="Inagaki F."/>
            <person name="Takami H."/>
        </authorList>
    </citation>
    <scope>NUCLEOTIDE SEQUENCE</scope>
    <source>
        <strain evidence="2">Expedition CK06-06</strain>
    </source>
</reference>
<dbReference type="AlphaFoldDB" id="X1LTP4"/>
<evidence type="ECO:0000313" key="2">
    <source>
        <dbReference type="EMBL" id="GAI05790.1"/>
    </source>
</evidence>
<dbReference type="InterPro" id="IPR000757">
    <property type="entry name" value="Beta-glucanase-like"/>
</dbReference>
<gene>
    <name evidence="2" type="ORF">S06H3_10193</name>
</gene>
<sequence length="223" mass="24988">MPISGGSTISPRIIWAFRGRHLCFYDDFNRTAEDTDVWTSGGDAGSFTRVTDLSEPTKWRLATGNTIDDDRYIHGDAVPGNKEFSIFEDGYTTVTWEARLSFTSVVDISALWGLFLNPVVDYAEPATRCAHFFADPAITNTFRARSLEAAEEETDTLVALDTDYHKFKMVWTATSVLFYIDDVLVATHATQVPDAGMITELLIRTEAVAFKNMNIDYNRVEVS</sequence>
<dbReference type="Pfam" id="PF00722">
    <property type="entry name" value="Glyco_hydro_16"/>
    <property type="match status" value="1"/>
</dbReference>
<organism evidence="2">
    <name type="scientific">marine sediment metagenome</name>
    <dbReference type="NCBI Taxonomy" id="412755"/>
    <lineage>
        <taxon>unclassified sequences</taxon>
        <taxon>metagenomes</taxon>
        <taxon>ecological metagenomes</taxon>
    </lineage>
</organism>
<proteinExistence type="predicted"/>
<dbReference type="SUPFAM" id="SSF49899">
    <property type="entry name" value="Concanavalin A-like lectins/glucanases"/>
    <property type="match status" value="1"/>
</dbReference>
<name>X1LTP4_9ZZZZ</name>
<dbReference type="GO" id="GO:0005975">
    <property type="term" value="P:carbohydrate metabolic process"/>
    <property type="evidence" value="ECO:0007669"/>
    <property type="project" value="InterPro"/>
</dbReference>
<dbReference type="InterPro" id="IPR013320">
    <property type="entry name" value="ConA-like_dom_sf"/>
</dbReference>
<evidence type="ECO:0000259" key="1">
    <source>
        <dbReference type="Pfam" id="PF00722"/>
    </source>
</evidence>
<dbReference type="EMBL" id="BARV01004675">
    <property type="protein sequence ID" value="GAI05790.1"/>
    <property type="molecule type" value="Genomic_DNA"/>
</dbReference>
<dbReference type="GO" id="GO:0004553">
    <property type="term" value="F:hydrolase activity, hydrolyzing O-glycosyl compounds"/>
    <property type="evidence" value="ECO:0007669"/>
    <property type="project" value="InterPro"/>
</dbReference>
<accession>X1LTP4</accession>
<comment type="caution">
    <text evidence="2">The sequence shown here is derived from an EMBL/GenBank/DDBJ whole genome shotgun (WGS) entry which is preliminary data.</text>
</comment>
<protein>
    <recommendedName>
        <fullName evidence="1">GH16 domain-containing protein</fullName>
    </recommendedName>
</protein>
<feature type="domain" description="GH16" evidence="1">
    <location>
        <begin position="139"/>
        <end position="190"/>
    </location>
</feature>